<organism evidence="3">
    <name type="scientific">Tolypothrix bouteillei VB521301</name>
    <dbReference type="NCBI Taxonomy" id="1479485"/>
    <lineage>
        <taxon>Bacteria</taxon>
        <taxon>Bacillati</taxon>
        <taxon>Cyanobacteriota</taxon>
        <taxon>Cyanophyceae</taxon>
        <taxon>Nostocales</taxon>
        <taxon>Tolypothrichaceae</taxon>
        <taxon>Tolypothrix</taxon>
    </lineage>
</organism>
<dbReference type="EMBL" id="JHEG02000001">
    <property type="protein sequence ID" value="KIE13915.1"/>
    <property type="molecule type" value="Genomic_DNA"/>
</dbReference>
<keyword evidence="3" id="KW-0418">Kinase</keyword>
<proteinExistence type="predicted"/>
<dbReference type="InterPro" id="IPR025889">
    <property type="entry name" value="GSP17M-like_dom"/>
</dbReference>
<name>A0A0C1RPJ3_9CYAN</name>
<keyword evidence="3" id="KW-0808">Transferase</keyword>
<dbReference type="OrthoDB" id="462701at2"/>
<evidence type="ECO:0000259" key="2">
    <source>
        <dbReference type="Pfam" id="PF11181"/>
    </source>
</evidence>
<comment type="caution">
    <text evidence="3">The sequence shown here is derived from an EMBL/GenBank/DDBJ whole genome shotgun (WGS) entry which is preliminary data.</text>
</comment>
<gene>
    <name evidence="3" type="ORF">DA73_0200685</name>
</gene>
<dbReference type="InterPro" id="IPR052948">
    <property type="entry name" value="Low_temp-induced_all0457"/>
</dbReference>
<evidence type="ECO:0000313" key="3">
    <source>
        <dbReference type="EMBL" id="KIE13915.1"/>
    </source>
</evidence>
<dbReference type="Pfam" id="PF11181">
    <property type="entry name" value="YflT"/>
    <property type="match status" value="1"/>
</dbReference>
<feature type="region of interest" description="Disordered" evidence="1">
    <location>
        <begin position="202"/>
        <end position="227"/>
    </location>
</feature>
<reference evidence="3" key="1">
    <citation type="journal article" date="2015" name="Genome Announc.">
        <title>Draft Genome Sequence of Tolypothrix boutellei Strain VB521301.</title>
        <authorList>
            <person name="Chandrababunaidu M.M."/>
            <person name="Singh D."/>
            <person name="Sen D."/>
            <person name="Bhan S."/>
            <person name="Das S."/>
            <person name="Gupta A."/>
            <person name="Adhikary S.P."/>
            <person name="Tripathy S."/>
        </authorList>
    </citation>
    <scope>NUCLEOTIDE SEQUENCE</scope>
    <source>
        <strain evidence="3">VB521301</strain>
    </source>
</reference>
<sequence length="227" mass="23862">MALQQRKRAVGTFSSREEAEAALNDLRSSGFNMDRVSILAKKSEHNDQIAGADVKDRGDDEAQEGAGIGAVAGTVLGGLGGLLVGLEALIIPGVGPFLAAGTIATTLAGAGIGAAAGSLVGALTGAGIPEEDARAYSDRISQGDYLVMIEGTEDEINRAGSILRNRNIRNWNIYSVSYKGQNYTSDVAPPIGRASDIYEDRAASRDEERIASEDEPVIVVDKREQTR</sequence>
<accession>A0A0C1RPJ3</accession>
<feature type="compositionally biased region" description="Basic and acidic residues" evidence="1">
    <location>
        <begin position="202"/>
        <end position="212"/>
    </location>
</feature>
<feature type="domain" description="General stress protein 17M-like" evidence="2">
    <location>
        <begin position="10"/>
        <end position="75"/>
    </location>
</feature>
<dbReference type="STRING" id="1479485.DA73_0200685"/>
<dbReference type="PANTHER" id="PTHR36109">
    <property type="entry name" value="MEMBRANE PROTEIN-RELATED"/>
    <property type="match status" value="1"/>
</dbReference>
<protein>
    <submittedName>
        <fullName evidence="3">Signal transduction histidine kinase LytS</fullName>
    </submittedName>
</protein>
<dbReference type="PANTHER" id="PTHR36109:SF2">
    <property type="entry name" value="MEMBRANE PROTEIN"/>
    <property type="match status" value="1"/>
</dbReference>
<dbReference type="AlphaFoldDB" id="A0A0C1RPJ3"/>
<dbReference type="GO" id="GO:0016301">
    <property type="term" value="F:kinase activity"/>
    <property type="evidence" value="ECO:0007669"/>
    <property type="project" value="UniProtKB-KW"/>
</dbReference>
<evidence type="ECO:0000256" key="1">
    <source>
        <dbReference type="SAM" id="MobiDB-lite"/>
    </source>
</evidence>